<evidence type="ECO:0000313" key="1">
    <source>
        <dbReference type="EMBL" id="GBN53907.1"/>
    </source>
</evidence>
<dbReference type="EMBL" id="BGPR01011977">
    <property type="protein sequence ID" value="GBN53907.1"/>
    <property type="molecule type" value="Genomic_DNA"/>
</dbReference>
<name>A0A4Y2PUH9_ARAVE</name>
<feature type="non-terminal residue" evidence="1">
    <location>
        <position position="88"/>
    </location>
</feature>
<reference evidence="1 2" key="1">
    <citation type="journal article" date="2019" name="Sci. Rep.">
        <title>Orb-weaving spider Araneus ventricosus genome elucidates the spidroin gene catalogue.</title>
        <authorList>
            <person name="Kono N."/>
            <person name="Nakamura H."/>
            <person name="Ohtoshi R."/>
            <person name="Moran D.A.P."/>
            <person name="Shinohara A."/>
            <person name="Yoshida Y."/>
            <person name="Fujiwara M."/>
            <person name="Mori M."/>
            <person name="Tomita M."/>
            <person name="Arakawa K."/>
        </authorList>
    </citation>
    <scope>NUCLEOTIDE SEQUENCE [LARGE SCALE GENOMIC DNA]</scope>
</reference>
<gene>
    <name evidence="1" type="ORF">AVEN_147573_1</name>
</gene>
<accession>A0A4Y2PUH9</accession>
<dbReference type="AlphaFoldDB" id="A0A4Y2PUH9"/>
<comment type="caution">
    <text evidence="1">The sequence shown here is derived from an EMBL/GenBank/DDBJ whole genome shotgun (WGS) entry which is preliminary data.</text>
</comment>
<sequence length="88" mass="10294">MRQKIPVNKPTRLKGKVKPVKNEANNPTRMVVSPSNLRHPLRLSTRMPCWSGEAERSLCISIFIKFRFIALRKRSRSLSLHFSYTKRT</sequence>
<keyword evidence="2" id="KW-1185">Reference proteome</keyword>
<proteinExistence type="predicted"/>
<protein>
    <submittedName>
        <fullName evidence="1">Uncharacterized protein</fullName>
    </submittedName>
</protein>
<dbReference type="Proteomes" id="UP000499080">
    <property type="component" value="Unassembled WGS sequence"/>
</dbReference>
<organism evidence="1 2">
    <name type="scientific">Araneus ventricosus</name>
    <name type="common">Orbweaver spider</name>
    <name type="synonym">Epeira ventricosa</name>
    <dbReference type="NCBI Taxonomy" id="182803"/>
    <lineage>
        <taxon>Eukaryota</taxon>
        <taxon>Metazoa</taxon>
        <taxon>Ecdysozoa</taxon>
        <taxon>Arthropoda</taxon>
        <taxon>Chelicerata</taxon>
        <taxon>Arachnida</taxon>
        <taxon>Araneae</taxon>
        <taxon>Araneomorphae</taxon>
        <taxon>Entelegynae</taxon>
        <taxon>Araneoidea</taxon>
        <taxon>Araneidae</taxon>
        <taxon>Araneus</taxon>
    </lineage>
</organism>
<evidence type="ECO:0000313" key="2">
    <source>
        <dbReference type="Proteomes" id="UP000499080"/>
    </source>
</evidence>